<proteinExistence type="predicted"/>
<dbReference type="AlphaFoldDB" id="A0A6V8PQS0"/>
<sequence length="115" mass="13693">MHFFRAEEFLKIKTRLDDRDLHSHVKARMLQRGVTKEEIEVTLNKGWEADDAKPGTSGKVFVFPYNDNWEGEFFEEKEVRVYYKSVGDTFVLLTVKARYGKIFLREEVRESENRI</sequence>
<dbReference type="EMBL" id="BLSB01000040">
    <property type="protein sequence ID" value="GFP34995.1"/>
    <property type="molecule type" value="Genomic_DNA"/>
</dbReference>
<reference evidence="1 2" key="1">
    <citation type="journal article" date="2020" name="Front. Microbiol.">
        <title>Single-cell genomics of novel Actinobacteria with the Wood-Ljungdahl pathway discovered in a serpentinizing system.</title>
        <authorList>
            <person name="Merino N."/>
            <person name="Kawai M."/>
            <person name="Boyd E.S."/>
            <person name="Colman D.R."/>
            <person name="McGlynn S.E."/>
            <person name="Nealson K.H."/>
            <person name="Kurokawa K."/>
            <person name="Hongoh Y."/>
        </authorList>
    </citation>
    <scope>NUCLEOTIDE SEQUENCE [LARGE SCALE GENOMIC DNA]</scope>
    <source>
        <strain evidence="1 2">S43</strain>
    </source>
</reference>
<evidence type="ECO:0008006" key="3">
    <source>
        <dbReference type="Google" id="ProtNLM"/>
    </source>
</evidence>
<gene>
    <name evidence="1" type="ORF">HKBW3S43_00787</name>
</gene>
<name>A0A6V8PQS0_9ACTN</name>
<protein>
    <recommendedName>
        <fullName evidence="3">DUF4258 domain-containing protein</fullName>
    </recommendedName>
</protein>
<evidence type="ECO:0000313" key="1">
    <source>
        <dbReference type="EMBL" id="GFP34995.1"/>
    </source>
</evidence>
<organism evidence="1 2">
    <name type="scientific">Candidatus Hakubella thermalkaliphila</name>
    <dbReference type="NCBI Taxonomy" id="2754717"/>
    <lineage>
        <taxon>Bacteria</taxon>
        <taxon>Bacillati</taxon>
        <taxon>Actinomycetota</taxon>
        <taxon>Actinomycetota incertae sedis</taxon>
        <taxon>Candidatus Hakubellales</taxon>
        <taxon>Candidatus Hakubellaceae</taxon>
        <taxon>Candidatus Hakubella</taxon>
    </lineage>
</organism>
<dbReference type="Proteomes" id="UP000576480">
    <property type="component" value="Unassembled WGS sequence"/>
</dbReference>
<comment type="caution">
    <text evidence="1">The sequence shown here is derived from an EMBL/GenBank/DDBJ whole genome shotgun (WGS) entry which is preliminary data.</text>
</comment>
<evidence type="ECO:0000313" key="2">
    <source>
        <dbReference type="Proteomes" id="UP000576480"/>
    </source>
</evidence>
<accession>A0A6V8PQS0</accession>